<name>A0ABX2RWU1_9ACTN</name>
<dbReference type="Gene3D" id="1.10.10.10">
    <property type="entry name" value="Winged helix-like DNA-binding domain superfamily/Winged helix DNA-binding domain"/>
    <property type="match status" value="1"/>
</dbReference>
<sequence length="210" mass="22049">MALGSEREPSPDSDAVHAIVDQWRARLPGLDPSPMLVLGRIQRLASVCDPILRPPFADAGLAPGDFDVLAALRRSAPPHALPSGELARATLVTPGAVTKRVDRLAAAGLVTRTRDPEDARGRIATLTTAGRRLVDKLMRAHMLNEAAILETLDDREQRQLASLLGKLLTSVETLPSTGGTGAGDGGATGRRTRAGRSARTGRGSSGRTST</sequence>
<dbReference type="Proteomes" id="UP000533017">
    <property type="component" value="Unassembled WGS sequence"/>
</dbReference>
<dbReference type="InterPro" id="IPR036390">
    <property type="entry name" value="WH_DNA-bd_sf"/>
</dbReference>
<reference evidence="3 4" key="1">
    <citation type="submission" date="2020-07" db="EMBL/GenBank/DDBJ databases">
        <title>Sequencing the genomes of 1000 actinobacteria strains.</title>
        <authorList>
            <person name="Klenk H.-P."/>
        </authorList>
    </citation>
    <scope>NUCLEOTIDE SEQUENCE [LARGE SCALE GENOMIC DNA]</scope>
    <source>
        <strain evidence="3 4">DSM 45117</strain>
    </source>
</reference>
<feature type="region of interest" description="Disordered" evidence="1">
    <location>
        <begin position="172"/>
        <end position="210"/>
    </location>
</feature>
<keyword evidence="4" id="KW-1185">Reference proteome</keyword>
<dbReference type="SMART" id="SM00347">
    <property type="entry name" value="HTH_MARR"/>
    <property type="match status" value="1"/>
</dbReference>
<keyword evidence="3" id="KW-0238">DNA-binding</keyword>
<evidence type="ECO:0000313" key="3">
    <source>
        <dbReference type="EMBL" id="NYH81544.1"/>
    </source>
</evidence>
<accession>A0ABX2RWU1</accession>
<dbReference type="InterPro" id="IPR000835">
    <property type="entry name" value="HTH_MarR-typ"/>
</dbReference>
<evidence type="ECO:0000313" key="4">
    <source>
        <dbReference type="Proteomes" id="UP000533017"/>
    </source>
</evidence>
<dbReference type="SUPFAM" id="SSF46785">
    <property type="entry name" value="Winged helix' DNA-binding domain"/>
    <property type="match status" value="1"/>
</dbReference>
<feature type="domain" description="HTH marR-type" evidence="2">
    <location>
        <begin position="34"/>
        <end position="169"/>
    </location>
</feature>
<dbReference type="PROSITE" id="PS50995">
    <property type="entry name" value="HTH_MARR_2"/>
    <property type="match status" value="1"/>
</dbReference>
<organism evidence="3 4">
    <name type="scientific">Actinopolymorpha cephalotaxi</name>
    <dbReference type="NCBI Taxonomy" id="504797"/>
    <lineage>
        <taxon>Bacteria</taxon>
        <taxon>Bacillati</taxon>
        <taxon>Actinomycetota</taxon>
        <taxon>Actinomycetes</taxon>
        <taxon>Propionibacteriales</taxon>
        <taxon>Actinopolymorphaceae</taxon>
        <taxon>Actinopolymorpha</taxon>
    </lineage>
</organism>
<gene>
    <name evidence="3" type="ORF">FHR37_000395</name>
</gene>
<evidence type="ECO:0000256" key="1">
    <source>
        <dbReference type="SAM" id="MobiDB-lite"/>
    </source>
</evidence>
<evidence type="ECO:0000259" key="2">
    <source>
        <dbReference type="PROSITE" id="PS50995"/>
    </source>
</evidence>
<dbReference type="PRINTS" id="PR00598">
    <property type="entry name" value="HTHMARR"/>
</dbReference>
<feature type="compositionally biased region" description="Gly residues" evidence="1">
    <location>
        <begin position="178"/>
        <end position="188"/>
    </location>
</feature>
<proteinExistence type="predicted"/>
<dbReference type="Pfam" id="PF12802">
    <property type="entry name" value="MarR_2"/>
    <property type="match status" value="1"/>
</dbReference>
<dbReference type="PANTHER" id="PTHR33164:SF104">
    <property type="entry name" value="TRANSCRIPTIONAL REGULATORY PROTEIN"/>
    <property type="match status" value="1"/>
</dbReference>
<dbReference type="InterPro" id="IPR039422">
    <property type="entry name" value="MarR/SlyA-like"/>
</dbReference>
<comment type="caution">
    <text evidence="3">The sequence shown here is derived from an EMBL/GenBank/DDBJ whole genome shotgun (WGS) entry which is preliminary data.</text>
</comment>
<feature type="compositionally biased region" description="Low complexity" evidence="1">
    <location>
        <begin position="197"/>
        <end position="210"/>
    </location>
</feature>
<dbReference type="RefSeq" id="WP_202817917.1">
    <property type="nucleotide sequence ID" value="NZ_FOOI01000002.1"/>
</dbReference>
<dbReference type="PANTHER" id="PTHR33164">
    <property type="entry name" value="TRANSCRIPTIONAL REGULATOR, MARR FAMILY"/>
    <property type="match status" value="1"/>
</dbReference>
<dbReference type="GO" id="GO:0003677">
    <property type="term" value="F:DNA binding"/>
    <property type="evidence" value="ECO:0007669"/>
    <property type="project" value="UniProtKB-KW"/>
</dbReference>
<dbReference type="InterPro" id="IPR036388">
    <property type="entry name" value="WH-like_DNA-bd_sf"/>
</dbReference>
<dbReference type="EMBL" id="JACBZA010000001">
    <property type="protein sequence ID" value="NYH81544.1"/>
    <property type="molecule type" value="Genomic_DNA"/>
</dbReference>
<protein>
    <submittedName>
        <fullName evidence="3">DNA-binding MarR family transcriptional regulator</fullName>
    </submittedName>
</protein>